<dbReference type="InterPro" id="IPR011641">
    <property type="entry name" value="Tyr-kin_ephrin_A/B_rcpt-like"/>
</dbReference>
<dbReference type="AlphaFoldDB" id="A0AAV3YJM5"/>
<dbReference type="GO" id="GO:0007165">
    <property type="term" value="P:signal transduction"/>
    <property type="evidence" value="ECO:0007669"/>
    <property type="project" value="TreeGrafter"/>
</dbReference>
<protein>
    <submittedName>
        <fullName evidence="2">Signal peptide, cub and egf-like domain-containing protein 1</fullName>
    </submittedName>
</protein>
<dbReference type="SMART" id="SM01411">
    <property type="entry name" value="Ephrin_rec_like"/>
    <property type="match status" value="2"/>
</dbReference>
<dbReference type="InterPro" id="IPR009030">
    <property type="entry name" value="Growth_fac_rcpt_cys_sf"/>
</dbReference>
<gene>
    <name evidence="2" type="ORF">PoB_000972400</name>
</gene>
<accession>A0AAV3YJM5</accession>
<dbReference type="SUPFAM" id="SSF57184">
    <property type="entry name" value="Growth factor receptor domain"/>
    <property type="match status" value="1"/>
</dbReference>
<dbReference type="GO" id="GO:0009986">
    <property type="term" value="C:cell surface"/>
    <property type="evidence" value="ECO:0007669"/>
    <property type="project" value="TreeGrafter"/>
</dbReference>
<reference evidence="2 3" key="1">
    <citation type="journal article" date="2021" name="Elife">
        <title>Chloroplast acquisition without the gene transfer in kleptoplastic sea slugs, Plakobranchus ocellatus.</title>
        <authorList>
            <person name="Maeda T."/>
            <person name="Takahashi S."/>
            <person name="Yoshida T."/>
            <person name="Shimamura S."/>
            <person name="Takaki Y."/>
            <person name="Nagai Y."/>
            <person name="Toyoda A."/>
            <person name="Suzuki Y."/>
            <person name="Arimoto A."/>
            <person name="Ishii H."/>
            <person name="Satoh N."/>
            <person name="Nishiyama T."/>
            <person name="Hasebe M."/>
            <person name="Maruyama T."/>
            <person name="Minagawa J."/>
            <person name="Obokata J."/>
            <person name="Shigenobu S."/>
        </authorList>
    </citation>
    <scope>NUCLEOTIDE SEQUENCE [LARGE SCALE GENOMIC DNA]</scope>
</reference>
<feature type="domain" description="Tyrosine-protein kinase ephrin type A/B receptor-like" evidence="1">
    <location>
        <begin position="59"/>
        <end position="108"/>
    </location>
</feature>
<feature type="non-terminal residue" evidence="2">
    <location>
        <position position="1"/>
    </location>
</feature>
<dbReference type="PANTHER" id="PTHR24046">
    <property type="entry name" value="SIGNAL PEPTIDE, CUB AND EGF-LIKE DOMAIN-CONTAINING"/>
    <property type="match status" value="1"/>
</dbReference>
<dbReference type="InterPro" id="IPR052071">
    <property type="entry name" value="SCUB_EGF-like_domain"/>
</dbReference>
<dbReference type="GO" id="GO:0005615">
    <property type="term" value="C:extracellular space"/>
    <property type="evidence" value="ECO:0007669"/>
    <property type="project" value="TreeGrafter"/>
</dbReference>
<dbReference type="EMBL" id="BLXT01001112">
    <property type="protein sequence ID" value="GFN83218.1"/>
    <property type="molecule type" value="Genomic_DNA"/>
</dbReference>
<dbReference type="Gene3D" id="2.10.50.10">
    <property type="entry name" value="Tumor Necrosis Factor Receptor, subunit A, domain 2"/>
    <property type="match status" value="2"/>
</dbReference>
<feature type="domain" description="Tyrosine-protein kinase ephrin type A/B receptor-like" evidence="1">
    <location>
        <begin position="5"/>
        <end position="52"/>
    </location>
</feature>
<evidence type="ECO:0000313" key="2">
    <source>
        <dbReference type="EMBL" id="GFN83218.1"/>
    </source>
</evidence>
<evidence type="ECO:0000313" key="3">
    <source>
        <dbReference type="Proteomes" id="UP000735302"/>
    </source>
</evidence>
<dbReference type="Proteomes" id="UP000735302">
    <property type="component" value="Unassembled WGS sequence"/>
</dbReference>
<evidence type="ECO:0000259" key="1">
    <source>
        <dbReference type="Pfam" id="PF07699"/>
    </source>
</evidence>
<organism evidence="2 3">
    <name type="scientific">Plakobranchus ocellatus</name>
    <dbReference type="NCBI Taxonomy" id="259542"/>
    <lineage>
        <taxon>Eukaryota</taxon>
        <taxon>Metazoa</taxon>
        <taxon>Spiralia</taxon>
        <taxon>Lophotrochozoa</taxon>
        <taxon>Mollusca</taxon>
        <taxon>Gastropoda</taxon>
        <taxon>Heterobranchia</taxon>
        <taxon>Euthyneura</taxon>
        <taxon>Panpulmonata</taxon>
        <taxon>Sacoglossa</taxon>
        <taxon>Placobranchoidea</taxon>
        <taxon>Plakobranchidae</taxon>
        <taxon>Plakobranchus</taxon>
    </lineage>
</organism>
<name>A0AAV3YJM5_9GAST</name>
<sequence>ACDPGYYRNVNTNQCFQCPYGQFQPDQWQESCLSCPAGYTTFIQGATADSSCLLDCSTGTYLSTASASCIPCERGFYRDKSNPTQITCVQCPEEFITSTTSSVSASDCNISKAMHILLLMQ</sequence>
<proteinExistence type="predicted"/>
<dbReference type="Pfam" id="PF07699">
    <property type="entry name" value="Ephrin_rec_like"/>
    <property type="match status" value="2"/>
</dbReference>
<keyword evidence="3" id="KW-1185">Reference proteome</keyword>
<comment type="caution">
    <text evidence="2">The sequence shown here is derived from an EMBL/GenBank/DDBJ whole genome shotgun (WGS) entry which is preliminary data.</text>
</comment>
<dbReference type="PANTHER" id="PTHR24046:SF5">
    <property type="entry name" value="EGF-LIKE DOMAIN-CONTAINING PROTEIN"/>
    <property type="match status" value="1"/>
</dbReference>